<keyword evidence="1" id="KW-0732">Signal</keyword>
<comment type="caution">
    <text evidence="2">The sequence shown here is derived from an EMBL/GenBank/DDBJ whole genome shotgun (WGS) entry which is preliminary data.</text>
</comment>
<gene>
    <name evidence="2" type="ORF">KU392_11195</name>
</gene>
<dbReference type="Proteomes" id="UP000722165">
    <property type="component" value="Unassembled WGS sequence"/>
</dbReference>
<protein>
    <submittedName>
        <fullName evidence="2">Uncharacterized protein</fullName>
    </submittedName>
</protein>
<reference evidence="2 3" key="1">
    <citation type="submission" date="2021-06" db="EMBL/GenBank/DDBJ databases">
        <authorList>
            <person name="Lu T."/>
            <person name="Wang Q."/>
            <person name="Han X."/>
        </authorList>
    </citation>
    <scope>NUCLEOTIDE SEQUENCE [LARGE SCALE GENOMIC DNA]</scope>
    <source>
        <strain evidence="2 3">LAM0050</strain>
    </source>
</reference>
<evidence type="ECO:0000256" key="1">
    <source>
        <dbReference type="SAM" id="SignalP"/>
    </source>
</evidence>
<organism evidence="2 3">
    <name type="scientific">Advenella alkanexedens</name>
    <dbReference type="NCBI Taxonomy" id="1481665"/>
    <lineage>
        <taxon>Bacteria</taxon>
        <taxon>Pseudomonadati</taxon>
        <taxon>Pseudomonadota</taxon>
        <taxon>Betaproteobacteria</taxon>
        <taxon>Burkholderiales</taxon>
        <taxon>Alcaligenaceae</taxon>
    </lineage>
</organism>
<sequence length="140" mass="12956">MKKLLLISALTLASGTFMATSAQAQTFSIGLGGFGAGGSASSSTSGASGTGGTQGSFGFGAAGNQSGALTQSSGTAAVTMSPVGVGTSTGGHSTTEQYGNGFSLGGAAQGTSSNAGSSYSTNAGGFGGFGGFGLVGGLWP</sequence>
<keyword evidence="3" id="KW-1185">Reference proteome</keyword>
<name>A0ABS6NQA1_9BURK</name>
<feature type="signal peptide" evidence="1">
    <location>
        <begin position="1"/>
        <end position="24"/>
    </location>
</feature>
<proteinExistence type="predicted"/>
<evidence type="ECO:0000313" key="2">
    <source>
        <dbReference type="EMBL" id="MBV4397812.1"/>
    </source>
</evidence>
<feature type="chain" id="PRO_5046427819" evidence="1">
    <location>
        <begin position="25"/>
        <end position="140"/>
    </location>
</feature>
<dbReference type="RefSeq" id="WP_217735344.1">
    <property type="nucleotide sequence ID" value="NZ_JAHSPR010000008.1"/>
</dbReference>
<evidence type="ECO:0000313" key="3">
    <source>
        <dbReference type="Proteomes" id="UP000722165"/>
    </source>
</evidence>
<accession>A0ABS6NQA1</accession>
<dbReference type="EMBL" id="JAHSPR010000008">
    <property type="protein sequence ID" value="MBV4397812.1"/>
    <property type="molecule type" value="Genomic_DNA"/>
</dbReference>